<accession>A0A0M6ZQ45</accession>
<dbReference type="GeneID" id="97670699"/>
<evidence type="ECO:0000256" key="3">
    <source>
        <dbReference type="HAMAP-Rule" id="MF_00272"/>
    </source>
</evidence>
<dbReference type="InterPro" id="IPR003016">
    <property type="entry name" value="2-oxoA_DH_lipoyl-BS"/>
</dbReference>
<dbReference type="PANTHER" id="PTHR11715:SF3">
    <property type="entry name" value="GLYCINE CLEAVAGE SYSTEM H PROTEIN-RELATED"/>
    <property type="match status" value="1"/>
</dbReference>
<keyword evidence="2 3" id="KW-0450">Lipoyl</keyword>
<dbReference type="PANTHER" id="PTHR11715">
    <property type="entry name" value="GLYCINE CLEAVAGE SYSTEM H PROTEIN"/>
    <property type="match status" value="1"/>
</dbReference>
<dbReference type="GO" id="GO:0019464">
    <property type="term" value="P:glycine decarboxylation via glycine cleavage system"/>
    <property type="evidence" value="ECO:0007669"/>
    <property type="project" value="UniProtKB-UniRule"/>
</dbReference>
<comment type="function">
    <text evidence="3">The glycine cleavage system catalyzes the degradation of glycine. The H protein shuttles the methylamine group of glycine from the P protein to the T protein.</text>
</comment>
<name>A0A0M6ZQ45_9HYPH</name>
<feature type="domain" description="Lipoyl-binding" evidence="5">
    <location>
        <begin position="18"/>
        <end position="100"/>
    </location>
</feature>
<dbReference type="InterPro" id="IPR000089">
    <property type="entry name" value="Biotin_lipoyl"/>
</dbReference>
<dbReference type="NCBIfam" id="TIGR00527">
    <property type="entry name" value="gcvH"/>
    <property type="match status" value="1"/>
</dbReference>
<dbReference type="InterPro" id="IPR002930">
    <property type="entry name" value="GCV_H"/>
</dbReference>
<dbReference type="InterPro" id="IPR017453">
    <property type="entry name" value="GCV_H_sub"/>
</dbReference>
<dbReference type="PROSITE" id="PS50968">
    <property type="entry name" value="BIOTINYL_LIPOYL"/>
    <property type="match status" value="1"/>
</dbReference>
<dbReference type="Proteomes" id="UP000049983">
    <property type="component" value="Unassembled WGS sequence"/>
</dbReference>
<comment type="subunit">
    <text evidence="3">The glycine cleavage system is composed of four proteins: P, T, L and H.</text>
</comment>
<dbReference type="OrthoDB" id="9796712at2"/>
<evidence type="ECO:0000256" key="1">
    <source>
        <dbReference type="ARBA" id="ARBA00009249"/>
    </source>
</evidence>
<dbReference type="EMBL" id="CXWC01000011">
    <property type="protein sequence ID" value="CTQ72730.1"/>
    <property type="molecule type" value="Genomic_DNA"/>
</dbReference>
<evidence type="ECO:0000256" key="4">
    <source>
        <dbReference type="PIRSR" id="PIRSR617453-50"/>
    </source>
</evidence>
<comment type="similarity">
    <text evidence="1 3">Belongs to the GcvH family.</text>
</comment>
<evidence type="ECO:0000259" key="5">
    <source>
        <dbReference type="PROSITE" id="PS50968"/>
    </source>
</evidence>
<evidence type="ECO:0000313" key="7">
    <source>
        <dbReference type="Proteomes" id="UP000049983"/>
    </source>
</evidence>
<keyword evidence="7" id="KW-1185">Reference proteome</keyword>
<evidence type="ECO:0000256" key="2">
    <source>
        <dbReference type="ARBA" id="ARBA00022823"/>
    </source>
</evidence>
<dbReference type="InterPro" id="IPR033753">
    <property type="entry name" value="GCV_H/Fam206"/>
</dbReference>
<dbReference type="PROSITE" id="PS00189">
    <property type="entry name" value="LIPOYL"/>
    <property type="match status" value="1"/>
</dbReference>
<sequence length="123" mass="13132">MTTYYSKDHEWISVDGGIATIGITSYAQEQLGDVVYVELPDAGTELAQGDEAGVVESVKAASEVYAPIDGEVVEANEALSDEPGKVNEDPEGAAWFLKMKVGNESQLAELLDEAGYKAFVESL</sequence>
<dbReference type="STRING" id="311410.LA5095_00211"/>
<dbReference type="RefSeq" id="WP_055111186.1">
    <property type="nucleotide sequence ID" value="NZ_CANKXR010000001.1"/>
</dbReference>
<protein>
    <recommendedName>
        <fullName evidence="3">Glycine cleavage system H protein</fullName>
    </recommendedName>
</protein>
<dbReference type="CDD" id="cd06848">
    <property type="entry name" value="GCS_H"/>
    <property type="match status" value="1"/>
</dbReference>
<comment type="cofactor">
    <cofactor evidence="3">
        <name>(R)-lipoate</name>
        <dbReference type="ChEBI" id="CHEBI:83088"/>
    </cofactor>
    <text evidence="3">Binds 1 lipoyl cofactor covalently.</text>
</comment>
<dbReference type="GO" id="GO:0009249">
    <property type="term" value="P:protein lipoylation"/>
    <property type="evidence" value="ECO:0007669"/>
    <property type="project" value="TreeGrafter"/>
</dbReference>
<feature type="modified residue" description="N6-lipoyllysine" evidence="3 4">
    <location>
        <position position="59"/>
    </location>
</feature>
<dbReference type="GO" id="GO:0005960">
    <property type="term" value="C:glycine cleavage complex"/>
    <property type="evidence" value="ECO:0007669"/>
    <property type="project" value="InterPro"/>
</dbReference>
<dbReference type="Gene3D" id="2.40.50.100">
    <property type="match status" value="1"/>
</dbReference>
<dbReference type="AlphaFoldDB" id="A0A0M6ZQ45"/>
<dbReference type="HAMAP" id="MF_00272">
    <property type="entry name" value="GcvH"/>
    <property type="match status" value="1"/>
</dbReference>
<evidence type="ECO:0000313" key="6">
    <source>
        <dbReference type="EMBL" id="CTQ72730.1"/>
    </source>
</evidence>
<reference evidence="7" key="1">
    <citation type="submission" date="2015-07" db="EMBL/GenBank/DDBJ databases">
        <authorList>
            <person name="Rodrigo-Torres Lidia"/>
            <person name="Arahal R.David."/>
        </authorList>
    </citation>
    <scope>NUCLEOTIDE SEQUENCE [LARGE SCALE GENOMIC DNA]</scope>
    <source>
        <strain evidence="7">CECT 5096</strain>
    </source>
</reference>
<dbReference type="InterPro" id="IPR011053">
    <property type="entry name" value="Single_hybrid_motif"/>
</dbReference>
<organism evidence="6 7">
    <name type="scientific">Roseibium album</name>
    <dbReference type="NCBI Taxonomy" id="311410"/>
    <lineage>
        <taxon>Bacteria</taxon>
        <taxon>Pseudomonadati</taxon>
        <taxon>Pseudomonadota</taxon>
        <taxon>Alphaproteobacteria</taxon>
        <taxon>Hyphomicrobiales</taxon>
        <taxon>Stappiaceae</taxon>
        <taxon>Roseibium</taxon>
    </lineage>
</organism>
<dbReference type="GO" id="GO:0005829">
    <property type="term" value="C:cytosol"/>
    <property type="evidence" value="ECO:0007669"/>
    <property type="project" value="TreeGrafter"/>
</dbReference>
<proteinExistence type="inferred from homology"/>
<dbReference type="NCBIfam" id="NF002270">
    <property type="entry name" value="PRK01202.1"/>
    <property type="match status" value="1"/>
</dbReference>
<dbReference type="Pfam" id="PF01597">
    <property type="entry name" value="GCV_H"/>
    <property type="match status" value="1"/>
</dbReference>
<dbReference type="SUPFAM" id="SSF51230">
    <property type="entry name" value="Single hybrid motif"/>
    <property type="match status" value="1"/>
</dbReference>
<gene>
    <name evidence="6" type="primary">gcvH_2</name>
    <name evidence="3" type="synonym">gcvH</name>
    <name evidence="6" type="ORF">LA5096_03352</name>
</gene>